<dbReference type="EMBL" id="JBHSBD010000048">
    <property type="protein sequence ID" value="MFC3968589.1"/>
    <property type="molecule type" value="Genomic_DNA"/>
</dbReference>
<keyword evidence="1" id="KW-0812">Transmembrane</keyword>
<evidence type="ECO:0000256" key="1">
    <source>
        <dbReference type="SAM" id="Phobius"/>
    </source>
</evidence>
<dbReference type="Proteomes" id="UP001595697">
    <property type="component" value="Unassembled WGS sequence"/>
</dbReference>
<organism evidence="2 3">
    <name type="scientific">Rhizobium lemnae</name>
    <dbReference type="NCBI Taxonomy" id="1214924"/>
    <lineage>
        <taxon>Bacteria</taxon>
        <taxon>Pseudomonadati</taxon>
        <taxon>Pseudomonadota</taxon>
        <taxon>Alphaproteobacteria</taxon>
        <taxon>Hyphomicrobiales</taxon>
        <taxon>Rhizobiaceae</taxon>
        <taxon>Rhizobium/Agrobacterium group</taxon>
        <taxon>Rhizobium</taxon>
    </lineage>
</organism>
<dbReference type="RefSeq" id="WP_247261446.1">
    <property type="nucleotide sequence ID" value="NZ_JALJQZ010000021.1"/>
</dbReference>
<feature type="transmembrane region" description="Helical" evidence="1">
    <location>
        <begin position="21"/>
        <end position="41"/>
    </location>
</feature>
<evidence type="ECO:0000313" key="2">
    <source>
        <dbReference type="EMBL" id="MFC3968589.1"/>
    </source>
</evidence>
<gene>
    <name evidence="2" type="ORF">ACFOVS_10705</name>
</gene>
<reference evidence="3" key="1">
    <citation type="journal article" date="2019" name="Int. J. Syst. Evol. Microbiol.">
        <title>The Global Catalogue of Microorganisms (GCM) 10K type strain sequencing project: providing services to taxonomists for standard genome sequencing and annotation.</title>
        <authorList>
            <consortium name="The Broad Institute Genomics Platform"/>
            <consortium name="The Broad Institute Genome Sequencing Center for Infectious Disease"/>
            <person name="Wu L."/>
            <person name="Ma J."/>
        </authorList>
    </citation>
    <scope>NUCLEOTIDE SEQUENCE [LARGE SCALE GENOMIC DNA]</scope>
    <source>
        <strain evidence="3">TBRC 5781</strain>
    </source>
</reference>
<protein>
    <recommendedName>
        <fullName evidence="4">DUF4231 domain-containing protein</fullName>
    </recommendedName>
</protein>
<keyword evidence="1" id="KW-0472">Membrane</keyword>
<sequence length="267" mass="30430">MRYLKLILEFAFRRSLMRIDIYAAVLTAIGPALFFAAGLTIPPDLTVYISLVVAAMVVATLILRVISAPYFIWKADQAEILRLNEELASPQRHARKALMEQFATEKFQLLRQLMRIKGDMRAYNDAAQIGEQTAKSLYPFAQPFLLDTKFKRYWFTFEKNMKALSALHAWRKANSPLERENEARLLKRFGFHHMLAIGAVDAMMLHLASEKEGAKAAHDKALVDAEEWCSPVDFTFALPAAANWDEINFYHSDEEPIAHPSMGHTKI</sequence>
<feature type="transmembrane region" description="Helical" evidence="1">
    <location>
        <begin position="47"/>
        <end position="73"/>
    </location>
</feature>
<evidence type="ECO:0000313" key="3">
    <source>
        <dbReference type="Proteomes" id="UP001595697"/>
    </source>
</evidence>
<keyword evidence="3" id="KW-1185">Reference proteome</keyword>
<comment type="caution">
    <text evidence="2">The sequence shown here is derived from an EMBL/GenBank/DDBJ whole genome shotgun (WGS) entry which is preliminary data.</text>
</comment>
<proteinExistence type="predicted"/>
<accession>A0ABV8EAB5</accession>
<evidence type="ECO:0008006" key="4">
    <source>
        <dbReference type="Google" id="ProtNLM"/>
    </source>
</evidence>
<keyword evidence="1" id="KW-1133">Transmembrane helix</keyword>
<name>A0ABV8EAB5_9HYPH</name>